<evidence type="ECO:0000256" key="1">
    <source>
        <dbReference type="SAM" id="SignalP"/>
    </source>
</evidence>
<dbReference type="SUPFAM" id="SSF50969">
    <property type="entry name" value="YVTN repeat-like/Quinoprotein amine dehydrogenase"/>
    <property type="match status" value="1"/>
</dbReference>
<dbReference type="InterPro" id="IPR052956">
    <property type="entry name" value="Mesenchyme-surface_protein"/>
</dbReference>
<keyword evidence="4" id="KW-1185">Reference proteome</keyword>
<dbReference type="RefSeq" id="WP_262460961.1">
    <property type="nucleotide sequence ID" value="NZ_ARXS01000015.1"/>
</dbReference>
<dbReference type="Pfam" id="PF22494">
    <property type="entry name" value="choice_anch_I"/>
    <property type="match status" value="2"/>
</dbReference>
<reference evidence="3" key="1">
    <citation type="submission" date="2012-09" db="EMBL/GenBank/DDBJ databases">
        <title>Genome Sequence of alkane-degrading Bacterium Alcanivorax balearicus MACL04.</title>
        <authorList>
            <person name="Lai Q."/>
            <person name="Shao Z."/>
        </authorList>
    </citation>
    <scope>NUCLEOTIDE SEQUENCE</scope>
    <source>
        <strain evidence="3">MACL04</strain>
    </source>
</reference>
<organism evidence="3 4">
    <name type="scientific">Alloalcanivorax balearicus MACL04</name>
    <dbReference type="NCBI Taxonomy" id="1177182"/>
    <lineage>
        <taxon>Bacteria</taxon>
        <taxon>Pseudomonadati</taxon>
        <taxon>Pseudomonadota</taxon>
        <taxon>Gammaproteobacteria</taxon>
        <taxon>Oceanospirillales</taxon>
        <taxon>Alcanivoracaceae</taxon>
        <taxon>Alloalcanivorax</taxon>
    </lineage>
</organism>
<protein>
    <submittedName>
        <fullName evidence="3">Alkaline phosphatase-like protein</fullName>
    </submittedName>
</protein>
<feature type="domain" description="Choice-of-anchor I" evidence="2">
    <location>
        <begin position="59"/>
        <end position="334"/>
    </location>
</feature>
<feature type="domain" description="Choice-of-anchor I" evidence="2">
    <location>
        <begin position="439"/>
        <end position="621"/>
    </location>
</feature>
<evidence type="ECO:0000313" key="3">
    <source>
        <dbReference type="EMBL" id="MCU5783372.1"/>
    </source>
</evidence>
<sequence length="628" mass="66619">MATWRLLATTTVLAAALSACGGDSDNNDNPGPVDPPVITPESISLQLLGRYSSQEFGVSAAEITAYHAGTKRAFVVNAQKGAVDVLDLSDPANPVHADTLTTENIGEGTVVNSVAVHGDLVALAVEAPTKTDPGHLALYDANTFDLISTTSVGAQPDMVTFTPNGRYVLLANEGEPSDDYSVDPEGSISVVDITDPASPQENTADFTGFDDRKDELLAAGVRIYGPGASVAMDLEPEYIAVSTDSGKAWVTLQENNALAIVDIADAKVTNIVALGAKDHGEDGNGLDVSDDDGAINITTWPGVKGLYLPDAIAAYPSGGATYLVTANEGDARAWGEDNAAYFGTEDAAPCDGDVTQGFVEEWRVKHLVHANGFDRRCGDDLPAHLRALAAGALLNPETFSYCGATAGDPGTCRDDEKLGRLNITWTEGYRTDEAGNPVMFNDQGLEDANGDRLMYDNLYAFGGRSFSIWDEQGALVWDSGDAIEQFLAGEECMLGSNRDIPCKDFFNSNHDEGNALESRSDNKGPEPEGLTIGQIGEKHFLFLGLERMGGILVYDITDPAAPIFQDYLNTREDWTTEDPSTVEAGDLGPEGLAFIPADQSPNEEALLIVGNEVSGTTAIYRVESKLAD</sequence>
<dbReference type="InterPro" id="IPR055188">
    <property type="entry name" value="Choice_anch_I"/>
</dbReference>
<feature type="chain" id="PRO_5047529833" evidence="1">
    <location>
        <begin position="22"/>
        <end position="628"/>
    </location>
</feature>
<dbReference type="PANTHER" id="PTHR46928">
    <property type="entry name" value="MESENCHYME-SPECIFIC CELL SURFACE GLYCOPROTEIN"/>
    <property type="match status" value="1"/>
</dbReference>
<evidence type="ECO:0000313" key="4">
    <source>
        <dbReference type="Proteomes" id="UP001064106"/>
    </source>
</evidence>
<dbReference type="Proteomes" id="UP001064106">
    <property type="component" value="Unassembled WGS sequence"/>
</dbReference>
<proteinExistence type="predicted"/>
<evidence type="ECO:0000259" key="2">
    <source>
        <dbReference type="Pfam" id="PF22494"/>
    </source>
</evidence>
<dbReference type="InterPro" id="IPR011044">
    <property type="entry name" value="Quino_amine_DH_bsu"/>
</dbReference>
<name>A0ABT2R0Y4_9GAMM</name>
<keyword evidence="1" id="KW-0732">Signal</keyword>
<gene>
    <name evidence="3" type="ORF">MA04_02672</name>
</gene>
<dbReference type="PANTHER" id="PTHR46928:SF1">
    <property type="entry name" value="MESENCHYME-SPECIFIC CELL SURFACE GLYCOPROTEIN"/>
    <property type="match status" value="1"/>
</dbReference>
<dbReference type="NCBIfam" id="NF038117">
    <property type="entry name" value="choice_anch_I"/>
    <property type="match status" value="1"/>
</dbReference>
<dbReference type="PROSITE" id="PS51257">
    <property type="entry name" value="PROKAR_LIPOPROTEIN"/>
    <property type="match status" value="1"/>
</dbReference>
<dbReference type="InterPro" id="IPR015943">
    <property type="entry name" value="WD40/YVTN_repeat-like_dom_sf"/>
</dbReference>
<comment type="caution">
    <text evidence="3">The sequence shown here is derived from an EMBL/GenBank/DDBJ whole genome shotgun (WGS) entry which is preliminary data.</text>
</comment>
<feature type="signal peptide" evidence="1">
    <location>
        <begin position="1"/>
        <end position="21"/>
    </location>
</feature>
<accession>A0ABT2R0Y4</accession>
<dbReference type="EMBL" id="ARXS01000015">
    <property type="protein sequence ID" value="MCU5783372.1"/>
    <property type="molecule type" value="Genomic_DNA"/>
</dbReference>
<dbReference type="Gene3D" id="2.130.10.10">
    <property type="entry name" value="YVTN repeat-like/Quinoprotein amine dehydrogenase"/>
    <property type="match status" value="1"/>
</dbReference>